<dbReference type="RefSeq" id="YP_010360087.1">
    <property type="nucleotide sequence ID" value="NC_062780.1"/>
</dbReference>
<evidence type="ECO:0000313" key="1">
    <source>
        <dbReference type="EMBL" id="QWM90515.1"/>
    </source>
</evidence>
<keyword evidence="2" id="KW-1185">Reference proteome</keyword>
<accession>A0AAE7S2F4</accession>
<organism evidence="1 2">
    <name type="scientific">uncultured phage cr13_1</name>
    <dbReference type="NCBI Taxonomy" id="2986396"/>
    <lineage>
        <taxon>Viruses</taxon>
        <taxon>Duplodnaviria</taxon>
        <taxon>Heunggongvirae</taxon>
        <taxon>Uroviricota</taxon>
        <taxon>Caudoviricetes</taxon>
        <taxon>Crassvirales</taxon>
        <taxon>Crevaviridae</taxon>
        <taxon>Doltivirinae</taxon>
        <taxon>Kingevirus</taxon>
        <taxon>Kingevirus communis</taxon>
    </lineage>
</organism>
<dbReference type="EMBL" id="MZ130490">
    <property type="protein sequence ID" value="QWM90515.1"/>
    <property type="molecule type" value="Genomic_DNA"/>
</dbReference>
<sequence length="106" mass="11823">MITEVVIYSDGTVNSFDSDNCQIPSASGSWEIIPLLASWALAQYPSQLPEECRMTNAKCFIGVRKKGGDDRMPIPIRHLLKMAKYIGEEGYNIRTADVSEIPQSEE</sequence>
<proteinExistence type="predicted"/>
<gene>
    <name evidence="1" type="primary">gp_26652</name>
</gene>
<dbReference type="Proteomes" id="UP000827409">
    <property type="component" value="Segment"/>
</dbReference>
<dbReference type="KEGG" id="vg:75690917"/>
<name>A0AAE7S2F4_9CAUD</name>
<protein>
    <submittedName>
        <fullName evidence="1">Uncharacterized protein</fullName>
    </submittedName>
</protein>
<reference evidence="1 2" key="1">
    <citation type="submission" date="2021-04" db="EMBL/GenBank/DDBJ databases">
        <authorList>
            <person name="Shkoporov A.N."/>
            <person name="Stockdale S.R."/>
            <person name="Guerin E."/>
            <person name="Ross R.P."/>
            <person name="Hill C."/>
        </authorList>
    </citation>
    <scope>NUCLEOTIDE SEQUENCE [LARGE SCALE GENOMIC DNA]</scope>
    <source>
        <strain evidence="2">cr13_1</strain>
    </source>
</reference>
<dbReference type="GeneID" id="75690917"/>
<evidence type="ECO:0000313" key="2">
    <source>
        <dbReference type="Proteomes" id="UP000827409"/>
    </source>
</evidence>